<name>A0A4R5C1J4_9ACTN</name>
<reference evidence="1 2" key="1">
    <citation type="submission" date="2019-03" db="EMBL/GenBank/DDBJ databases">
        <title>Draft genome sequences of novel Actinobacteria.</title>
        <authorList>
            <person name="Sahin N."/>
            <person name="Ay H."/>
            <person name="Saygin H."/>
        </authorList>
    </citation>
    <scope>NUCLEOTIDE SEQUENCE [LARGE SCALE GENOMIC DNA]</scope>
    <source>
        <strain evidence="1 2">DSM 45941</strain>
    </source>
</reference>
<dbReference type="EMBL" id="SMKY01000003">
    <property type="protein sequence ID" value="TDD92156.1"/>
    <property type="molecule type" value="Genomic_DNA"/>
</dbReference>
<dbReference type="AlphaFoldDB" id="A0A4R5C1J4"/>
<accession>A0A4R5C1J4</accession>
<keyword evidence="2" id="KW-1185">Reference proteome</keyword>
<organism evidence="1 2">
    <name type="scientific">Actinomadura darangshiensis</name>
    <dbReference type="NCBI Taxonomy" id="705336"/>
    <lineage>
        <taxon>Bacteria</taxon>
        <taxon>Bacillati</taxon>
        <taxon>Actinomycetota</taxon>
        <taxon>Actinomycetes</taxon>
        <taxon>Streptosporangiales</taxon>
        <taxon>Thermomonosporaceae</taxon>
        <taxon>Actinomadura</taxon>
    </lineage>
</organism>
<proteinExistence type="predicted"/>
<sequence length="79" mass="8357">MTQKNPHALTYAELDRLSGEVLPGRLLLSAAGHGSDTDVVYACQYDHDAGTTGLLGTGLLAEPERTSMVCIPVVVHHDA</sequence>
<comment type="caution">
    <text evidence="1">The sequence shown here is derived from an EMBL/GenBank/DDBJ whole genome shotgun (WGS) entry which is preliminary data.</text>
</comment>
<gene>
    <name evidence="1" type="ORF">E1293_01190</name>
</gene>
<dbReference type="Proteomes" id="UP000295578">
    <property type="component" value="Unassembled WGS sequence"/>
</dbReference>
<dbReference type="RefSeq" id="WP_132192834.1">
    <property type="nucleotide sequence ID" value="NZ_SMKY01000003.1"/>
</dbReference>
<evidence type="ECO:0000313" key="2">
    <source>
        <dbReference type="Proteomes" id="UP000295578"/>
    </source>
</evidence>
<dbReference type="OrthoDB" id="3482283at2"/>
<evidence type="ECO:0000313" key="1">
    <source>
        <dbReference type="EMBL" id="TDD92156.1"/>
    </source>
</evidence>
<protein>
    <submittedName>
        <fullName evidence="1">Uncharacterized protein</fullName>
    </submittedName>
</protein>